<evidence type="ECO:0008006" key="4">
    <source>
        <dbReference type="Google" id="ProtNLM"/>
    </source>
</evidence>
<dbReference type="EMBL" id="CADCTW010000021">
    <property type="protein sequence ID" value="CAA9299357.1"/>
    <property type="molecule type" value="Genomic_DNA"/>
</dbReference>
<organism evidence="3">
    <name type="scientific">uncultured Gemmatimonadota bacterium</name>
    <dbReference type="NCBI Taxonomy" id="203437"/>
    <lineage>
        <taxon>Bacteria</taxon>
        <taxon>Pseudomonadati</taxon>
        <taxon>Gemmatimonadota</taxon>
        <taxon>environmental samples</taxon>
    </lineage>
</organism>
<keyword evidence="2" id="KW-0732">Signal</keyword>
<accession>A0A6J4K9I5</accession>
<gene>
    <name evidence="3" type="ORF">AVDCRST_MAG68-539</name>
</gene>
<feature type="signal peptide" evidence="2">
    <location>
        <begin position="1"/>
        <end position="22"/>
    </location>
</feature>
<reference evidence="3" key="1">
    <citation type="submission" date="2020-02" db="EMBL/GenBank/DDBJ databases">
        <authorList>
            <person name="Meier V. D."/>
        </authorList>
    </citation>
    <scope>NUCLEOTIDE SEQUENCE</scope>
    <source>
        <strain evidence="3">AVDCRST_MAG68</strain>
    </source>
</reference>
<protein>
    <recommendedName>
        <fullName evidence="4">Lipoprotein</fullName>
    </recommendedName>
</protein>
<sequence length="187" mass="19457">MSPALRFVPVFLLLSGCASAPAAGSEGTALPRPAAGPPPVRVHSDTTGGTTRYVTDAADLRATGALETPPLRLSVGASCRGAGCAPTSFLLFLTRRAPDIQIVQDTRVVLNADGVDIVSSTARYSSRPVELGVTEEQLVLPLHARQLRALVGAQVIFGNVGPVRQFEVTPAAREVLRRMAALAPAAP</sequence>
<name>A0A6J4K9I5_9BACT</name>
<feature type="chain" id="PRO_5026690527" description="Lipoprotein" evidence="2">
    <location>
        <begin position="23"/>
        <end position="187"/>
    </location>
</feature>
<dbReference type="AlphaFoldDB" id="A0A6J4K9I5"/>
<proteinExistence type="predicted"/>
<feature type="region of interest" description="Disordered" evidence="1">
    <location>
        <begin position="25"/>
        <end position="53"/>
    </location>
</feature>
<dbReference type="PROSITE" id="PS51257">
    <property type="entry name" value="PROKAR_LIPOPROTEIN"/>
    <property type="match status" value="1"/>
</dbReference>
<evidence type="ECO:0000313" key="3">
    <source>
        <dbReference type="EMBL" id="CAA9299357.1"/>
    </source>
</evidence>
<evidence type="ECO:0000256" key="1">
    <source>
        <dbReference type="SAM" id="MobiDB-lite"/>
    </source>
</evidence>
<evidence type="ECO:0000256" key="2">
    <source>
        <dbReference type="SAM" id="SignalP"/>
    </source>
</evidence>